<evidence type="ECO:0000256" key="1">
    <source>
        <dbReference type="SAM" id="Phobius"/>
    </source>
</evidence>
<protein>
    <submittedName>
        <fullName evidence="2">Uncharacterized protein</fullName>
    </submittedName>
</protein>
<dbReference type="Proteomes" id="UP000245391">
    <property type="component" value="Unassembled WGS sequence"/>
</dbReference>
<reference evidence="3" key="1">
    <citation type="submission" date="2018-05" db="EMBL/GenBank/DDBJ databases">
        <title>Pedobacter paludis sp. nov., isolated from wetland soil.</title>
        <authorList>
            <person name="Zhang Y."/>
        </authorList>
    </citation>
    <scope>NUCLEOTIDE SEQUENCE [LARGE SCALE GENOMIC DNA]</scope>
    <source>
        <strain evidence="3">R-8</strain>
    </source>
</reference>
<gene>
    <name evidence="2" type="ORF">DF947_01515</name>
</gene>
<name>A0A317F2C1_9SPHI</name>
<keyword evidence="1" id="KW-0472">Membrane</keyword>
<accession>A0A317F2C1</accession>
<organism evidence="2 3">
    <name type="scientific">Pedobacter paludis</name>
    <dbReference type="NCBI Taxonomy" id="2203212"/>
    <lineage>
        <taxon>Bacteria</taxon>
        <taxon>Pseudomonadati</taxon>
        <taxon>Bacteroidota</taxon>
        <taxon>Sphingobacteriia</taxon>
        <taxon>Sphingobacteriales</taxon>
        <taxon>Sphingobacteriaceae</taxon>
        <taxon>Pedobacter</taxon>
    </lineage>
</organism>
<sequence>MNALFFYWRACHGRLNFIGWSIVVLLCAFMGCGKLQPAISGMYVNHAGSEMSIARDTLVVELAHDQQYLIHRRTGFRLIATGKPGPWQYEKEEWSGVFDAASGVLTEKRNGKLITFDLERGLMVVGKRKYERVSDK</sequence>
<evidence type="ECO:0000313" key="3">
    <source>
        <dbReference type="Proteomes" id="UP000245391"/>
    </source>
</evidence>
<keyword evidence="3" id="KW-1185">Reference proteome</keyword>
<dbReference type="OrthoDB" id="798527at2"/>
<dbReference type="EMBL" id="QGNY01000001">
    <property type="protein sequence ID" value="PWS33331.1"/>
    <property type="molecule type" value="Genomic_DNA"/>
</dbReference>
<keyword evidence="1" id="KW-0812">Transmembrane</keyword>
<feature type="transmembrane region" description="Helical" evidence="1">
    <location>
        <begin position="15"/>
        <end position="33"/>
    </location>
</feature>
<dbReference type="RefSeq" id="WP_109927918.1">
    <property type="nucleotide sequence ID" value="NZ_QGNY01000001.1"/>
</dbReference>
<keyword evidence="1" id="KW-1133">Transmembrane helix</keyword>
<proteinExistence type="predicted"/>
<evidence type="ECO:0000313" key="2">
    <source>
        <dbReference type="EMBL" id="PWS33331.1"/>
    </source>
</evidence>
<dbReference type="AlphaFoldDB" id="A0A317F2C1"/>
<comment type="caution">
    <text evidence="2">The sequence shown here is derived from an EMBL/GenBank/DDBJ whole genome shotgun (WGS) entry which is preliminary data.</text>
</comment>